<dbReference type="EMBL" id="VZBQ01000058">
    <property type="protein sequence ID" value="MQN89325.1"/>
    <property type="molecule type" value="Genomic_DNA"/>
</dbReference>
<reference evidence="2" key="1">
    <citation type="submission" date="2019-09" db="EMBL/GenBank/DDBJ databases">
        <title>Distinct polysaccharide growth profiles of human intestinal Prevotella copri isolates.</title>
        <authorList>
            <person name="Fehlner-Peach H."/>
            <person name="Magnabosco C."/>
            <person name="Raghavan V."/>
            <person name="Scher J.U."/>
            <person name="Tett A."/>
            <person name="Cox L.M."/>
            <person name="Gottsegen C."/>
            <person name="Watters A."/>
            <person name="Wiltshire- Gordon J.D."/>
            <person name="Segata N."/>
            <person name="Bonneau R."/>
            <person name="Littman D.R."/>
        </authorList>
    </citation>
    <scope>NUCLEOTIDE SEQUENCE [LARGE SCALE GENOMIC DNA]</scope>
    <source>
        <strain evidence="2">iP54</strain>
    </source>
</reference>
<dbReference type="AlphaFoldDB" id="A0A646HN19"/>
<organism evidence="1 2">
    <name type="scientific">Segatella copri</name>
    <dbReference type="NCBI Taxonomy" id="165179"/>
    <lineage>
        <taxon>Bacteria</taxon>
        <taxon>Pseudomonadati</taxon>
        <taxon>Bacteroidota</taxon>
        <taxon>Bacteroidia</taxon>
        <taxon>Bacteroidales</taxon>
        <taxon>Prevotellaceae</taxon>
        <taxon>Segatella</taxon>
    </lineage>
</organism>
<evidence type="ECO:0000313" key="2">
    <source>
        <dbReference type="Proteomes" id="UP000420635"/>
    </source>
</evidence>
<protein>
    <submittedName>
        <fullName evidence="1">Uncharacterized protein</fullName>
    </submittedName>
</protein>
<dbReference type="Proteomes" id="UP000420635">
    <property type="component" value="Unassembled WGS sequence"/>
</dbReference>
<accession>A0A646HN19</accession>
<gene>
    <name evidence="1" type="ORF">F7D59_05515</name>
</gene>
<comment type="caution">
    <text evidence="1">The sequence shown here is derived from an EMBL/GenBank/DDBJ whole genome shotgun (WGS) entry which is preliminary data.</text>
</comment>
<evidence type="ECO:0000313" key="1">
    <source>
        <dbReference type="EMBL" id="MQN89325.1"/>
    </source>
</evidence>
<proteinExistence type="predicted"/>
<dbReference type="RefSeq" id="WP_153113863.1">
    <property type="nucleotide sequence ID" value="NZ_VZAS01000158.1"/>
</dbReference>
<sequence length="227" mass="25722">MSLSKTFTTIFDKAISNGHAHEYNNKWVVEEHGQSATMTHLEVTADGKFLGFDQSLVKGVKDTTSKMSSKLDDKDCDGIAFLNDNSKKEHLVFAELKSGFDVQKITGAFHQITMSFIKMHAWLSLCKDYNLSEIKVHFITACKCCKDKNQEDSVRLRISQAQQLGKDTFETKFLKPLLDNHNIKVKLSSFGDIQKLPFHDCISEKEVNMYLQLTENFPDSQTSLAIS</sequence>
<name>A0A646HN19_9BACT</name>